<dbReference type="Proteomes" id="UP000827986">
    <property type="component" value="Unassembled WGS sequence"/>
</dbReference>
<keyword evidence="3" id="KW-1185">Reference proteome</keyword>
<name>A0A9D4AS08_9SAUR</name>
<dbReference type="AlphaFoldDB" id="A0A9D4AS08"/>
<feature type="transmembrane region" description="Helical" evidence="1">
    <location>
        <begin position="12"/>
        <end position="30"/>
    </location>
</feature>
<sequence>MHEMLASLGRQQLSLGTVELALFTCVKFAFKFLSWLQHHLDAMLGYKGAVAFGYSPFGELSPSWLAVLPTLIGKCRTMMRLVPSDINGKMPNNFHGNQIKAHGIQCATGDVSPEL</sequence>
<organism evidence="2 3">
    <name type="scientific">Mauremys mutica</name>
    <name type="common">yellowpond turtle</name>
    <dbReference type="NCBI Taxonomy" id="74926"/>
    <lineage>
        <taxon>Eukaryota</taxon>
        <taxon>Metazoa</taxon>
        <taxon>Chordata</taxon>
        <taxon>Craniata</taxon>
        <taxon>Vertebrata</taxon>
        <taxon>Euteleostomi</taxon>
        <taxon>Archelosauria</taxon>
        <taxon>Testudinata</taxon>
        <taxon>Testudines</taxon>
        <taxon>Cryptodira</taxon>
        <taxon>Durocryptodira</taxon>
        <taxon>Testudinoidea</taxon>
        <taxon>Geoemydidae</taxon>
        <taxon>Geoemydinae</taxon>
        <taxon>Mauremys</taxon>
    </lineage>
</organism>
<dbReference type="EMBL" id="JAHDVG010000487">
    <property type="protein sequence ID" value="KAH1166381.1"/>
    <property type="molecule type" value="Genomic_DNA"/>
</dbReference>
<feature type="transmembrane region" description="Helical" evidence="1">
    <location>
        <begin position="50"/>
        <end position="72"/>
    </location>
</feature>
<reference evidence="2" key="1">
    <citation type="submission" date="2021-09" db="EMBL/GenBank/DDBJ databases">
        <title>The genome of Mauremys mutica provides insights into the evolution of semi-aquatic lifestyle.</title>
        <authorList>
            <person name="Gong S."/>
            <person name="Gao Y."/>
        </authorList>
    </citation>
    <scope>NUCLEOTIDE SEQUENCE</scope>
    <source>
        <strain evidence="2">MM-2020</strain>
        <tissue evidence="2">Muscle</tissue>
    </source>
</reference>
<evidence type="ECO:0000256" key="1">
    <source>
        <dbReference type="SAM" id="Phobius"/>
    </source>
</evidence>
<gene>
    <name evidence="2" type="ORF">KIL84_015553</name>
</gene>
<evidence type="ECO:0000313" key="3">
    <source>
        <dbReference type="Proteomes" id="UP000827986"/>
    </source>
</evidence>
<proteinExistence type="predicted"/>
<comment type="caution">
    <text evidence="2">The sequence shown here is derived from an EMBL/GenBank/DDBJ whole genome shotgun (WGS) entry which is preliminary data.</text>
</comment>
<evidence type="ECO:0000313" key="2">
    <source>
        <dbReference type="EMBL" id="KAH1166381.1"/>
    </source>
</evidence>
<accession>A0A9D4AS08</accession>
<keyword evidence="1" id="KW-1133">Transmembrane helix</keyword>
<keyword evidence="1" id="KW-0472">Membrane</keyword>
<keyword evidence="1" id="KW-0812">Transmembrane</keyword>
<protein>
    <submittedName>
        <fullName evidence="2">Uncharacterized protein</fullName>
    </submittedName>
</protein>